<sequence length="282" mass="31289">MDAAPQVQGEVDTPPNGPLWAAQIILNKLRSFDRPPSNFVQAWNKVLTDKTFLDKGFSAWFGYLLVSRAAETASHFPGKADCKRVAKQLEESDEFRQLVAEQVYQIINPEVEEKVASLPQEAVRLAMSHAPKRRNDLCVYLPTCSPAGSSTEHATSSEKRTDAAILPNTFLAARHILYNASLRDATDLFPPFISSAIRRTPHPANPDVLVAAITMSFPATNSDTFECQLSIEITENKIERIAREIFEVDLETTAGLRYVCLPGVVKFCQITLSHFKGAVTIR</sequence>
<accession>A0ABR1VGJ7</accession>
<evidence type="ECO:0000313" key="2">
    <source>
        <dbReference type="Proteomes" id="UP001480595"/>
    </source>
</evidence>
<dbReference type="Proteomes" id="UP001480595">
    <property type="component" value="Unassembled WGS sequence"/>
</dbReference>
<dbReference type="GeneID" id="92091408"/>
<keyword evidence="2" id="KW-1185">Reference proteome</keyword>
<name>A0ABR1VGJ7_9PEZI</name>
<dbReference type="EMBL" id="JAQQWL010000006">
    <property type="protein sequence ID" value="KAK8070320.1"/>
    <property type="molecule type" value="Genomic_DNA"/>
</dbReference>
<comment type="caution">
    <text evidence="1">The sequence shown here is derived from an EMBL/GenBank/DDBJ whole genome shotgun (WGS) entry which is preliminary data.</text>
</comment>
<gene>
    <name evidence="1" type="ORF">PG994_006936</name>
</gene>
<organism evidence="1 2">
    <name type="scientific">Apiospora phragmitis</name>
    <dbReference type="NCBI Taxonomy" id="2905665"/>
    <lineage>
        <taxon>Eukaryota</taxon>
        <taxon>Fungi</taxon>
        <taxon>Dikarya</taxon>
        <taxon>Ascomycota</taxon>
        <taxon>Pezizomycotina</taxon>
        <taxon>Sordariomycetes</taxon>
        <taxon>Xylariomycetidae</taxon>
        <taxon>Amphisphaeriales</taxon>
        <taxon>Apiosporaceae</taxon>
        <taxon>Apiospora</taxon>
    </lineage>
</organism>
<reference evidence="1 2" key="1">
    <citation type="submission" date="2023-01" db="EMBL/GenBank/DDBJ databases">
        <title>Analysis of 21 Apiospora genomes using comparative genomics revels a genus with tremendous synthesis potential of carbohydrate active enzymes and secondary metabolites.</title>
        <authorList>
            <person name="Sorensen T."/>
        </authorList>
    </citation>
    <scope>NUCLEOTIDE SEQUENCE [LARGE SCALE GENOMIC DNA]</scope>
    <source>
        <strain evidence="1 2">CBS 135458</strain>
    </source>
</reference>
<dbReference type="RefSeq" id="XP_066717614.1">
    <property type="nucleotide sequence ID" value="XM_066858345.1"/>
</dbReference>
<evidence type="ECO:0000313" key="1">
    <source>
        <dbReference type="EMBL" id="KAK8070320.1"/>
    </source>
</evidence>
<protein>
    <submittedName>
        <fullName evidence="1">Uncharacterized protein</fullName>
    </submittedName>
</protein>
<proteinExistence type="predicted"/>